<evidence type="ECO:0000313" key="1">
    <source>
        <dbReference type="EMBL" id="CAG8641849.1"/>
    </source>
</evidence>
<name>A0A9N9DMG1_FUNMO</name>
<organism evidence="1 2">
    <name type="scientific">Funneliformis mosseae</name>
    <name type="common">Endomycorrhizal fungus</name>
    <name type="synonym">Glomus mosseae</name>
    <dbReference type="NCBI Taxonomy" id="27381"/>
    <lineage>
        <taxon>Eukaryota</taxon>
        <taxon>Fungi</taxon>
        <taxon>Fungi incertae sedis</taxon>
        <taxon>Mucoromycota</taxon>
        <taxon>Glomeromycotina</taxon>
        <taxon>Glomeromycetes</taxon>
        <taxon>Glomerales</taxon>
        <taxon>Glomeraceae</taxon>
        <taxon>Funneliformis</taxon>
    </lineage>
</organism>
<reference evidence="1" key="1">
    <citation type="submission" date="2021-06" db="EMBL/GenBank/DDBJ databases">
        <authorList>
            <person name="Kallberg Y."/>
            <person name="Tangrot J."/>
            <person name="Rosling A."/>
        </authorList>
    </citation>
    <scope>NUCLEOTIDE SEQUENCE</scope>
    <source>
        <strain evidence="1">87-6 pot B 2015</strain>
    </source>
</reference>
<evidence type="ECO:0000313" key="2">
    <source>
        <dbReference type="Proteomes" id="UP000789375"/>
    </source>
</evidence>
<proteinExistence type="predicted"/>
<accession>A0A9N9DMG1</accession>
<dbReference type="AlphaFoldDB" id="A0A9N9DMG1"/>
<comment type="caution">
    <text evidence="1">The sequence shown here is derived from an EMBL/GenBank/DDBJ whole genome shotgun (WGS) entry which is preliminary data.</text>
</comment>
<dbReference type="Proteomes" id="UP000789375">
    <property type="component" value="Unassembled WGS sequence"/>
</dbReference>
<sequence length="118" mass="14004">EDAVDTVEDIYKIITKWQKKVLNFYNKNFTKQKFFSFSELFINAIECDNGGAIKNKGTFDRLQIVMRRTGDITIDKVDAMIKYKQARNRDAYKSIWNPFKSNWKHNQVIEHISIANHR</sequence>
<feature type="non-terminal residue" evidence="1">
    <location>
        <position position="1"/>
    </location>
</feature>
<dbReference type="EMBL" id="CAJVPP010004004">
    <property type="protein sequence ID" value="CAG8641849.1"/>
    <property type="molecule type" value="Genomic_DNA"/>
</dbReference>
<protein>
    <submittedName>
        <fullName evidence="1">5923_t:CDS:1</fullName>
    </submittedName>
</protein>
<gene>
    <name evidence="1" type="ORF">FMOSSE_LOCUS11029</name>
</gene>
<keyword evidence="2" id="KW-1185">Reference proteome</keyword>